<keyword evidence="4" id="KW-1185">Reference proteome</keyword>
<dbReference type="Gene3D" id="3.30.70.940">
    <property type="entry name" value="NusG, N-terminal domain"/>
    <property type="match status" value="1"/>
</dbReference>
<reference evidence="3 4" key="1">
    <citation type="submission" date="2019-12" db="EMBL/GenBank/DDBJ databases">
        <title>Sporaefaciens musculi gen. nov., sp. nov., a novel bacterium isolated from the caecum of an obese mouse.</title>
        <authorList>
            <person name="Rasmussen T.S."/>
            <person name="Streidl T."/>
            <person name="Hitch T.C.A."/>
            <person name="Wortmann E."/>
            <person name="Deptula P."/>
            <person name="Hansen M."/>
            <person name="Nielsen D.S."/>
            <person name="Clavel T."/>
            <person name="Vogensen F.K."/>
        </authorList>
    </citation>
    <scope>NUCLEOTIDE SEQUENCE [LARGE SCALE GENOMIC DNA]</scope>
    <source>
        <strain evidence="3 4">WCA-9-b2</strain>
    </source>
</reference>
<keyword evidence="1" id="KW-0804">Transcription</keyword>
<dbReference type="EMBL" id="WUQX01000001">
    <property type="protein sequence ID" value="MXP76457.1"/>
    <property type="molecule type" value="Genomic_DNA"/>
</dbReference>
<dbReference type="GO" id="GO:0006354">
    <property type="term" value="P:DNA-templated transcription elongation"/>
    <property type="evidence" value="ECO:0007669"/>
    <property type="project" value="InterPro"/>
</dbReference>
<sequence>MIDIWYLLYCPRQNERKILNSFKRNMSKAALKDAFIFTYDRMRKFQGKWHVEKQLMFPGYVFLESDNEKALAEEWQQHKGVENFLQEKKAILHVQKKEELFLTSLCKEARHLGMSKGVIRDGVTLITEGPLQGMEERICRIDRHKRLARLKPPEGSVSGSILAGLEIVEKN</sequence>
<evidence type="ECO:0000256" key="1">
    <source>
        <dbReference type="ARBA" id="ARBA00023163"/>
    </source>
</evidence>
<evidence type="ECO:0000313" key="4">
    <source>
        <dbReference type="Proteomes" id="UP000460412"/>
    </source>
</evidence>
<dbReference type="InterPro" id="IPR006645">
    <property type="entry name" value="NGN-like_dom"/>
</dbReference>
<proteinExistence type="predicted"/>
<gene>
    <name evidence="3" type="ORF">GN277_13945</name>
</gene>
<name>A0A7X3MHQ9_9FIRM</name>
<dbReference type="SUPFAM" id="SSF82679">
    <property type="entry name" value="N-utilization substance G protein NusG, N-terminal domain"/>
    <property type="match status" value="1"/>
</dbReference>
<protein>
    <recommendedName>
        <fullName evidence="2">NusG-like N-terminal domain-containing protein</fullName>
    </recommendedName>
</protein>
<dbReference type="AlphaFoldDB" id="A0A7X3MHQ9"/>
<dbReference type="RefSeq" id="WP_159751592.1">
    <property type="nucleotide sequence ID" value="NZ_CASZNZ010000003.1"/>
</dbReference>
<comment type="caution">
    <text evidence="3">The sequence shown here is derived from an EMBL/GenBank/DDBJ whole genome shotgun (WGS) entry which is preliminary data.</text>
</comment>
<dbReference type="Proteomes" id="UP000460412">
    <property type="component" value="Unassembled WGS sequence"/>
</dbReference>
<dbReference type="Pfam" id="PF02357">
    <property type="entry name" value="NusG"/>
    <property type="match status" value="1"/>
</dbReference>
<dbReference type="InterPro" id="IPR036735">
    <property type="entry name" value="NGN_dom_sf"/>
</dbReference>
<organism evidence="3 4">
    <name type="scientific">Sporofaciens musculi</name>
    <dbReference type="NCBI Taxonomy" id="2681861"/>
    <lineage>
        <taxon>Bacteria</taxon>
        <taxon>Bacillati</taxon>
        <taxon>Bacillota</taxon>
        <taxon>Clostridia</taxon>
        <taxon>Lachnospirales</taxon>
        <taxon>Lachnospiraceae</taxon>
        <taxon>Sporofaciens</taxon>
    </lineage>
</organism>
<evidence type="ECO:0000259" key="2">
    <source>
        <dbReference type="Pfam" id="PF02357"/>
    </source>
</evidence>
<feature type="domain" description="NusG-like N-terminal" evidence="2">
    <location>
        <begin position="5"/>
        <end position="98"/>
    </location>
</feature>
<accession>A0A7X3MHQ9</accession>
<evidence type="ECO:0000313" key="3">
    <source>
        <dbReference type="EMBL" id="MXP76457.1"/>
    </source>
</evidence>